<dbReference type="GO" id="GO:0051028">
    <property type="term" value="P:mRNA transport"/>
    <property type="evidence" value="ECO:0007669"/>
    <property type="project" value="UniProtKB-KW"/>
</dbReference>
<evidence type="ECO:0000256" key="7">
    <source>
        <dbReference type="ARBA" id="ARBA00023132"/>
    </source>
</evidence>
<keyword evidence="8" id="KW-0539">Nucleus</keyword>
<dbReference type="GO" id="GO:0006405">
    <property type="term" value="P:RNA export from nucleus"/>
    <property type="evidence" value="ECO:0007669"/>
    <property type="project" value="TreeGrafter"/>
</dbReference>
<dbReference type="EMBL" id="MUJZ01052188">
    <property type="protein sequence ID" value="OTF73312.1"/>
    <property type="molecule type" value="Genomic_DNA"/>
</dbReference>
<gene>
    <name evidence="11" type="ORF">BLA29_004333</name>
</gene>
<dbReference type="GO" id="GO:0005543">
    <property type="term" value="F:phospholipid binding"/>
    <property type="evidence" value="ECO:0007669"/>
    <property type="project" value="TreeGrafter"/>
</dbReference>
<dbReference type="Proteomes" id="UP000194236">
    <property type="component" value="Unassembled WGS sequence"/>
</dbReference>
<dbReference type="AlphaFoldDB" id="A0A1Y3AXT7"/>
<dbReference type="Pfam" id="PF05064">
    <property type="entry name" value="Nsp1_C"/>
    <property type="match status" value="1"/>
</dbReference>
<keyword evidence="6" id="KW-0811">Translocation</keyword>
<keyword evidence="12" id="KW-1185">Reference proteome</keyword>
<dbReference type="GO" id="GO:0044613">
    <property type="term" value="C:nuclear pore central transport channel"/>
    <property type="evidence" value="ECO:0007669"/>
    <property type="project" value="TreeGrafter"/>
</dbReference>
<comment type="subcellular location">
    <subcellularLocation>
        <location evidence="1">Nucleus</location>
        <location evidence="1">Nuclear pore complex</location>
    </subcellularLocation>
</comment>
<dbReference type="Gene3D" id="1.20.5.170">
    <property type="match status" value="1"/>
</dbReference>
<evidence type="ECO:0000256" key="2">
    <source>
        <dbReference type="ARBA" id="ARBA00005911"/>
    </source>
</evidence>
<evidence type="ECO:0000256" key="9">
    <source>
        <dbReference type="SAM" id="Coils"/>
    </source>
</evidence>
<evidence type="ECO:0000256" key="6">
    <source>
        <dbReference type="ARBA" id="ARBA00023010"/>
    </source>
</evidence>
<name>A0A1Y3AXT7_EURMA</name>
<keyword evidence="7" id="KW-0906">Nuclear pore complex</keyword>
<accession>A0A1Y3AXT7</accession>
<sequence length="155" mass="17973">MNELTQFEGDFHDQSQTINSWDSLLISNGQKLIEMDKIIEKLNVSHRGLDHQLDFIIAQQKELEQLLEQVEDNKFDLSANNVNAEREHTYSLIETVHNDLNAIGGDLKDFIKKLNETKSTNNDSNDPMIQILKILNSHMDVLQWMENQIKNIKVN</sequence>
<evidence type="ECO:0000313" key="11">
    <source>
        <dbReference type="EMBL" id="OTF73312.1"/>
    </source>
</evidence>
<keyword evidence="5" id="KW-0653">Protein transport</keyword>
<dbReference type="InterPro" id="IPR026010">
    <property type="entry name" value="NSP1/NUP62"/>
</dbReference>
<evidence type="ECO:0000256" key="8">
    <source>
        <dbReference type="ARBA" id="ARBA00023242"/>
    </source>
</evidence>
<comment type="similarity">
    <text evidence="2">Belongs to the nucleoporin NSP1/NUP62 family.</text>
</comment>
<dbReference type="GO" id="GO:0017056">
    <property type="term" value="F:structural constituent of nuclear pore"/>
    <property type="evidence" value="ECO:0007669"/>
    <property type="project" value="InterPro"/>
</dbReference>
<keyword evidence="9" id="KW-0175">Coiled coil</keyword>
<feature type="coiled-coil region" evidence="9">
    <location>
        <begin position="53"/>
        <end position="87"/>
    </location>
</feature>
<evidence type="ECO:0000313" key="12">
    <source>
        <dbReference type="Proteomes" id="UP000194236"/>
    </source>
</evidence>
<dbReference type="GO" id="GO:0006606">
    <property type="term" value="P:protein import into nucleus"/>
    <property type="evidence" value="ECO:0007669"/>
    <property type="project" value="TreeGrafter"/>
</dbReference>
<evidence type="ECO:0000256" key="1">
    <source>
        <dbReference type="ARBA" id="ARBA00004567"/>
    </source>
</evidence>
<keyword evidence="4" id="KW-0509">mRNA transport</keyword>
<evidence type="ECO:0000256" key="3">
    <source>
        <dbReference type="ARBA" id="ARBA00022448"/>
    </source>
</evidence>
<dbReference type="PANTHER" id="PTHR12084:SF0">
    <property type="entry name" value="NUCLEAR PORE GLYCOPROTEIN P62"/>
    <property type="match status" value="1"/>
</dbReference>
<feature type="domain" description="Nucleoporin NSP1-like C-terminal" evidence="10">
    <location>
        <begin position="2"/>
        <end position="81"/>
    </location>
</feature>
<dbReference type="OrthoDB" id="344345at2759"/>
<evidence type="ECO:0000256" key="5">
    <source>
        <dbReference type="ARBA" id="ARBA00022927"/>
    </source>
</evidence>
<evidence type="ECO:0000259" key="10">
    <source>
        <dbReference type="Pfam" id="PF05064"/>
    </source>
</evidence>
<keyword evidence="3" id="KW-0813">Transport</keyword>
<comment type="caution">
    <text evidence="11">The sequence shown here is derived from an EMBL/GenBank/DDBJ whole genome shotgun (WGS) entry which is preliminary data.</text>
</comment>
<organism evidence="11 12">
    <name type="scientific">Euroglyphus maynei</name>
    <name type="common">Mayne's house dust mite</name>
    <dbReference type="NCBI Taxonomy" id="6958"/>
    <lineage>
        <taxon>Eukaryota</taxon>
        <taxon>Metazoa</taxon>
        <taxon>Ecdysozoa</taxon>
        <taxon>Arthropoda</taxon>
        <taxon>Chelicerata</taxon>
        <taxon>Arachnida</taxon>
        <taxon>Acari</taxon>
        <taxon>Acariformes</taxon>
        <taxon>Sarcoptiformes</taxon>
        <taxon>Astigmata</taxon>
        <taxon>Psoroptidia</taxon>
        <taxon>Analgoidea</taxon>
        <taxon>Pyroglyphidae</taxon>
        <taxon>Pyroglyphinae</taxon>
        <taxon>Euroglyphus</taxon>
    </lineage>
</organism>
<dbReference type="InterPro" id="IPR007758">
    <property type="entry name" value="Nucleoporin_NSP1_C"/>
</dbReference>
<evidence type="ECO:0000256" key="4">
    <source>
        <dbReference type="ARBA" id="ARBA00022816"/>
    </source>
</evidence>
<reference evidence="11 12" key="1">
    <citation type="submission" date="2017-03" db="EMBL/GenBank/DDBJ databases">
        <title>Genome Survey of Euroglyphus maynei.</title>
        <authorList>
            <person name="Arlian L.G."/>
            <person name="Morgan M.S."/>
            <person name="Rider S.D."/>
        </authorList>
    </citation>
    <scope>NUCLEOTIDE SEQUENCE [LARGE SCALE GENOMIC DNA]</scope>
    <source>
        <strain evidence="11">Arlian Lab</strain>
        <tissue evidence="11">Whole body</tissue>
    </source>
</reference>
<proteinExistence type="inferred from homology"/>
<dbReference type="PANTHER" id="PTHR12084">
    <property type="entry name" value="NUCLEAR PORE GLYCOPROTEIN P62-RELATED"/>
    <property type="match status" value="1"/>
</dbReference>
<protein>
    <submittedName>
        <fullName evidence="11">Nuclear pore glycoprotein p62-like protein</fullName>
    </submittedName>
</protein>